<organism evidence="2 3">
    <name type="scientific">Phaedon cochleariae</name>
    <name type="common">Mustard beetle</name>
    <dbReference type="NCBI Taxonomy" id="80249"/>
    <lineage>
        <taxon>Eukaryota</taxon>
        <taxon>Metazoa</taxon>
        <taxon>Ecdysozoa</taxon>
        <taxon>Arthropoda</taxon>
        <taxon>Hexapoda</taxon>
        <taxon>Insecta</taxon>
        <taxon>Pterygota</taxon>
        <taxon>Neoptera</taxon>
        <taxon>Endopterygota</taxon>
        <taxon>Coleoptera</taxon>
        <taxon>Polyphaga</taxon>
        <taxon>Cucujiformia</taxon>
        <taxon>Chrysomeloidea</taxon>
        <taxon>Chrysomelidae</taxon>
        <taxon>Chrysomelinae</taxon>
        <taxon>Chrysomelini</taxon>
        <taxon>Phaedon</taxon>
    </lineage>
</organism>
<feature type="region of interest" description="Disordered" evidence="1">
    <location>
        <begin position="33"/>
        <end position="144"/>
    </location>
</feature>
<sequence>MIINSVFFFQPPPASRQLSQSSVFEKDILSQHPNYQHQQQQHQQQQQQQQFPSKEEQHHLQRSLSTNNNVKVPPLSAPAAPVQTPPSSPHPPAQSKRLLQEILARPGPRPMIAVPPKGGYWVDGTDHEDLKDHRGRPVVPPPTWRAKIETDDTANMSKEISKA</sequence>
<dbReference type="Proteomes" id="UP001153737">
    <property type="component" value="Chromosome 8"/>
</dbReference>
<evidence type="ECO:0000256" key="1">
    <source>
        <dbReference type="SAM" id="MobiDB-lite"/>
    </source>
</evidence>
<name>A0A9N9SM57_PHACE</name>
<gene>
    <name evidence="2" type="ORF">PHAECO_LOCUS11548</name>
</gene>
<accession>A0A9N9SM57</accession>
<keyword evidence="3" id="KW-1185">Reference proteome</keyword>
<evidence type="ECO:0000313" key="3">
    <source>
        <dbReference type="Proteomes" id="UP001153737"/>
    </source>
</evidence>
<feature type="compositionally biased region" description="Low complexity" evidence="1">
    <location>
        <begin position="36"/>
        <end position="50"/>
    </location>
</feature>
<proteinExistence type="predicted"/>
<evidence type="ECO:0000313" key="2">
    <source>
        <dbReference type="EMBL" id="CAG9824725.1"/>
    </source>
</evidence>
<feature type="compositionally biased region" description="Pro residues" evidence="1">
    <location>
        <begin position="83"/>
        <end position="92"/>
    </location>
</feature>
<dbReference type="AlphaFoldDB" id="A0A9N9SM57"/>
<reference evidence="2" key="1">
    <citation type="submission" date="2022-01" db="EMBL/GenBank/DDBJ databases">
        <authorList>
            <person name="King R."/>
        </authorList>
    </citation>
    <scope>NUCLEOTIDE SEQUENCE</scope>
</reference>
<reference evidence="2" key="2">
    <citation type="submission" date="2022-10" db="EMBL/GenBank/DDBJ databases">
        <authorList>
            <consortium name="ENA_rothamsted_submissions"/>
            <consortium name="culmorum"/>
            <person name="King R."/>
        </authorList>
    </citation>
    <scope>NUCLEOTIDE SEQUENCE</scope>
</reference>
<protein>
    <submittedName>
        <fullName evidence="2">Uncharacterized protein</fullName>
    </submittedName>
</protein>
<dbReference type="EMBL" id="OU896714">
    <property type="protein sequence ID" value="CAG9824725.1"/>
    <property type="molecule type" value="Genomic_DNA"/>
</dbReference>